<sequence length="65" mass="6867">MISVSGNLDPVCDLIAVKIVPLCAVLHRLSSVTAEFRRVSSSIAGGRWLVLSLTRVLGALLHVVG</sequence>
<dbReference type="EMBL" id="QGKX02000095">
    <property type="protein sequence ID" value="KAF3572809.1"/>
    <property type="molecule type" value="Genomic_DNA"/>
</dbReference>
<evidence type="ECO:0000313" key="2">
    <source>
        <dbReference type="Proteomes" id="UP000712600"/>
    </source>
</evidence>
<proteinExistence type="predicted"/>
<organism evidence="1 2">
    <name type="scientific">Brassica cretica</name>
    <name type="common">Mustard</name>
    <dbReference type="NCBI Taxonomy" id="69181"/>
    <lineage>
        <taxon>Eukaryota</taxon>
        <taxon>Viridiplantae</taxon>
        <taxon>Streptophyta</taxon>
        <taxon>Embryophyta</taxon>
        <taxon>Tracheophyta</taxon>
        <taxon>Spermatophyta</taxon>
        <taxon>Magnoliopsida</taxon>
        <taxon>eudicotyledons</taxon>
        <taxon>Gunneridae</taxon>
        <taxon>Pentapetalae</taxon>
        <taxon>rosids</taxon>
        <taxon>malvids</taxon>
        <taxon>Brassicales</taxon>
        <taxon>Brassicaceae</taxon>
        <taxon>Brassiceae</taxon>
        <taxon>Brassica</taxon>
    </lineage>
</organism>
<dbReference type="AlphaFoldDB" id="A0A8S9RJ50"/>
<name>A0A8S9RJ50_BRACR</name>
<comment type="caution">
    <text evidence="1">The sequence shown here is derived from an EMBL/GenBank/DDBJ whole genome shotgun (WGS) entry which is preliminary data.</text>
</comment>
<dbReference type="Proteomes" id="UP000712600">
    <property type="component" value="Unassembled WGS sequence"/>
</dbReference>
<protein>
    <submittedName>
        <fullName evidence="1">Uncharacterized protein</fullName>
    </submittedName>
</protein>
<evidence type="ECO:0000313" key="1">
    <source>
        <dbReference type="EMBL" id="KAF3572809.1"/>
    </source>
</evidence>
<accession>A0A8S9RJ50</accession>
<reference evidence="1" key="1">
    <citation type="submission" date="2019-12" db="EMBL/GenBank/DDBJ databases">
        <title>Genome sequencing and annotation of Brassica cretica.</title>
        <authorList>
            <person name="Studholme D.J."/>
            <person name="Sarris P."/>
        </authorList>
    </citation>
    <scope>NUCLEOTIDE SEQUENCE</scope>
    <source>
        <strain evidence="1">PFS-109/04</strain>
        <tissue evidence="1">Leaf</tissue>
    </source>
</reference>
<gene>
    <name evidence="1" type="ORF">F2Q69_00062712</name>
</gene>